<dbReference type="InterPro" id="IPR007712">
    <property type="entry name" value="RelE/ParE_toxin"/>
</dbReference>
<name>A0A518RBG2_9SPHN</name>
<keyword evidence="4" id="KW-1185">Reference proteome</keyword>
<dbReference type="KEGG" id="ssua:FPZ54_01290"/>
<organism evidence="3 4">
    <name type="scientific">Sphingomonas suaedae</name>
    <dbReference type="NCBI Taxonomy" id="2599297"/>
    <lineage>
        <taxon>Bacteria</taxon>
        <taxon>Pseudomonadati</taxon>
        <taxon>Pseudomonadota</taxon>
        <taxon>Alphaproteobacteria</taxon>
        <taxon>Sphingomonadales</taxon>
        <taxon>Sphingomonadaceae</taxon>
        <taxon>Sphingomonas</taxon>
    </lineage>
</organism>
<dbReference type="AlphaFoldDB" id="A0A518RBG2"/>
<dbReference type="OrthoDB" id="7173315at2"/>
<reference evidence="3 4" key="1">
    <citation type="submission" date="2019-07" db="EMBL/GenBank/DDBJ databases">
        <title>Sphingomonas alkalisoli sp. nov., isolated from rhizosphere soil of Suaedae salsa.</title>
        <authorList>
            <person name="Zhang H."/>
            <person name="Xu L."/>
            <person name="Zhang J.-X."/>
            <person name="Sun J.-Q."/>
        </authorList>
    </citation>
    <scope>NUCLEOTIDE SEQUENCE [LARGE SCALE GENOMIC DNA]</scope>
    <source>
        <strain evidence="3 4">XS-10</strain>
    </source>
</reference>
<keyword evidence="2" id="KW-1277">Toxin-antitoxin system</keyword>
<dbReference type="Proteomes" id="UP000318055">
    <property type="component" value="Chromosome"/>
</dbReference>
<protein>
    <submittedName>
        <fullName evidence="3">Type II toxin-antitoxin system RelE/ParE family toxin</fullName>
    </submittedName>
</protein>
<dbReference type="InterPro" id="IPR035093">
    <property type="entry name" value="RelE/ParE_toxin_dom_sf"/>
</dbReference>
<dbReference type="InterPro" id="IPR051803">
    <property type="entry name" value="TA_system_RelE-like_toxin"/>
</dbReference>
<gene>
    <name evidence="3" type="ORF">FPZ54_01290</name>
</gene>
<sequence length="98" mass="11242">MPGFRFTRAATDDLLAIYLEGLERFGLAQADRYNDGLKRTFAFLAETPRAARLREEIDPPVRAHPFKAHMIVYEEVDDGVLILRVRHGREDWISSPEG</sequence>
<dbReference type="PANTHER" id="PTHR33755:SF9">
    <property type="entry name" value="TOXIN PARE1"/>
    <property type="match status" value="1"/>
</dbReference>
<evidence type="ECO:0000256" key="1">
    <source>
        <dbReference type="ARBA" id="ARBA00006226"/>
    </source>
</evidence>
<accession>A0A518RBG2</accession>
<dbReference type="Gene3D" id="3.30.2310.20">
    <property type="entry name" value="RelE-like"/>
    <property type="match status" value="1"/>
</dbReference>
<evidence type="ECO:0000256" key="2">
    <source>
        <dbReference type="ARBA" id="ARBA00022649"/>
    </source>
</evidence>
<evidence type="ECO:0000313" key="4">
    <source>
        <dbReference type="Proteomes" id="UP000318055"/>
    </source>
</evidence>
<proteinExistence type="inferred from homology"/>
<dbReference type="EMBL" id="CP042239">
    <property type="protein sequence ID" value="QDX24800.1"/>
    <property type="molecule type" value="Genomic_DNA"/>
</dbReference>
<comment type="similarity">
    <text evidence="1">Belongs to the RelE toxin family.</text>
</comment>
<dbReference type="RefSeq" id="WP_145844402.1">
    <property type="nucleotide sequence ID" value="NZ_CP042239.1"/>
</dbReference>
<dbReference type="Pfam" id="PF05016">
    <property type="entry name" value="ParE_toxin"/>
    <property type="match status" value="1"/>
</dbReference>
<evidence type="ECO:0000313" key="3">
    <source>
        <dbReference type="EMBL" id="QDX24800.1"/>
    </source>
</evidence>
<dbReference type="PANTHER" id="PTHR33755">
    <property type="entry name" value="TOXIN PARE1-RELATED"/>
    <property type="match status" value="1"/>
</dbReference>